<dbReference type="CDD" id="cd06170">
    <property type="entry name" value="LuxR_C_like"/>
    <property type="match status" value="1"/>
</dbReference>
<comment type="caution">
    <text evidence="5">The sequence shown here is derived from an EMBL/GenBank/DDBJ whole genome shotgun (WGS) entry which is preliminary data.</text>
</comment>
<dbReference type="InterPro" id="IPR036388">
    <property type="entry name" value="WH-like_DNA-bd_sf"/>
</dbReference>
<dbReference type="PANTHER" id="PTHR44688:SF16">
    <property type="entry name" value="DNA-BINDING TRANSCRIPTIONAL ACTIVATOR DEVR_DOSR"/>
    <property type="match status" value="1"/>
</dbReference>
<sequence>MGHKMNKERFHHALDFTETVAKTQTVQDAEKCLGQLAADFGFSIYVLATFTGPGSLTDPYLLASGWNDEWQDRYLGRQYIVDDPVVLRAARGSDPFLWNDSKNDPGVTPRGLEILEEARSFSLNNGVFIPVYGAKGMEGSLALGGEHADLGPDDMKALHLAGLYVYAHTVKIAQTAPKLEQDNISLTNREIECLKWTAAGKTSSDIASILGISRHTADWYLKEATLKLGTGNRTHAVAEAMRLKFIA</sequence>
<feature type="domain" description="HTH luxR-type" evidence="4">
    <location>
        <begin position="179"/>
        <end position="244"/>
    </location>
</feature>
<keyword evidence="2" id="KW-0238">DNA-binding</keyword>
<dbReference type="SMART" id="SM00421">
    <property type="entry name" value="HTH_LUXR"/>
    <property type="match status" value="1"/>
</dbReference>
<dbReference type="Proteomes" id="UP000705379">
    <property type="component" value="Unassembled WGS sequence"/>
</dbReference>
<name>A0A944GUN9_9HYPH</name>
<dbReference type="Pfam" id="PF03472">
    <property type="entry name" value="Autoind_bind"/>
    <property type="match status" value="1"/>
</dbReference>
<evidence type="ECO:0000313" key="5">
    <source>
        <dbReference type="EMBL" id="MBS8261801.1"/>
    </source>
</evidence>
<dbReference type="InterPro" id="IPR036693">
    <property type="entry name" value="TF_LuxR_autoind-bd_dom_sf"/>
</dbReference>
<evidence type="ECO:0000256" key="3">
    <source>
        <dbReference type="ARBA" id="ARBA00023163"/>
    </source>
</evidence>
<dbReference type="AlphaFoldDB" id="A0A944GUN9"/>
<dbReference type="InterPro" id="IPR016032">
    <property type="entry name" value="Sig_transdc_resp-reg_C-effctor"/>
</dbReference>
<organism evidence="5 6">
    <name type="scientific">Roseibium polysiphoniae</name>
    <dbReference type="NCBI Taxonomy" id="2571221"/>
    <lineage>
        <taxon>Bacteria</taxon>
        <taxon>Pseudomonadati</taxon>
        <taxon>Pseudomonadota</taxon>
        <taxon>Alphaproteobacteria</taxon>
        <taxon>Hyphomicrobiales</taxon>
        <taxon>Stappiaceae</taxon>
        <taxon>Roseibium</taxon>
    </lineage>
</organism>
<dbReference type="PANTHER" id="PTHR44688">
    <property type="entry name" value="DNA-BINDING TRANSCRIPTIONAL ACTIVATOR DEVR_DOSR"/>
    <property type="match status" value="1"/>
</dbReference>
<evidence type="ECO:0000313" key="6">
    <source>
        <dbReference type="Proteomes" id="UP000705379"/>
    </source>
</evidence>
<reference evidence="5" key="2">
    <citation type="journal article" date="2021" name="Microorganisms">
        <title>Bacterial Dimethylsulfoniopropionate Biosynthesis in the East China Sea.</title>
        <authorList>
            <person name="Liu J."/>
            <person name="Zhang Y."/>
            <person name="Liu J."/>
            <person name="Zhong H."/>
            <person name="Williams B.T."/>
            <person name="Zheng Y."/>
            <person name="Curson A.R.J."/>
            <person name="Sun C."/>
            <person name="Sun H."/>
            <person name="Song D."/>
            <person name="Wagner Mackenzie B."/>
            <person name="Bermejo Martinez A."/>
            <person name="Todd J.D."/>
            <person name="Zhang X.H."/>
        </authorList>
    </citation>
    <scope>NUCLEOTIDE SEQUENCE</scope>
    <source>
        <strain evidence="5">AESS21</strain>
    </source>
</reference>
<dbReference type="PROSITE" id="PS50043">
    <property type="entry name" value="HTH_LUXR_2"/>
    <property type="match status" value="1"/>
</dbReference>
<keyword evidence="3" id="KW-0804">Transcription</keyword>
<dbReference type="GO" id="GO:0006355">
    <property type="term" value="P:regulation of DNA-templated transcription"/>
    <property type="evidence" value="ECO:0007669"/>
    <property type="project" value="InterPro"/>
</dbReference>
<gene>
    <name evidence="5" type="ORF">DYI23_16350</name>
</gene>
<proteinExistence type="predicted"/>
<dbReference type="Gene3D" id="3.30.450.80">
    <property type="entry name" value="Transcription factor LuxR-like, autoinducer-binding domain"/>
    <property type="match status" value="1"/>
</dbReference>
<dbReference type="PRINTS" id="PR00038">
    <property type="entry name" value="HTHLUXR"/>
</dbReference>
<dbReference type="InterPro" id="IPR005143">
    <property type="entry name" value="TF_LuxR_autoind-bd_dom"/>
</dbReference>
<dbReference type="EMBL" id="QTKU01000004">
    <property type="protein sequence ID" value="MBS8261801.1"/>
    <property type="molecule type" value="Genomic_DNA"/>
</dbReference>
<protein>
    <submittedName>
        <fullName evidence="5">LuxR family transcriptional regulator</fullName>
    </submittedName>
</protein>
<evidence type="ECO:0000259" key="4">
    <source>
        <dbReference type="PROSITE" id="PS50043"/>
    </source>
</evidence>
<dbReference type="SUPFAM" id="SSF46894">
    <property type="entry name" value="C-terminal effector domain of the bipartite response regulators"/>
    <property type="match status" value="1"/>
</dbReference>
<dbReference type="SUPFAM" id="SSF75516">
    <property type="entry name" value="Pheromone-binding domain of LuxR-like quorum-sensing transcription factors"/>
    <property type="match status" value="1"/>
</dbReference>
<evidence type="ECO:0000256" key="1">
    <source>
        <dbReference type="ARBA" id="ARBA00023015"/>
    </source>
</evidence>
<accession>A0A944GUN9</accession>
<keyword evidence="1" id="KW-0805">Transcription regulation</keyword>
<dbReference type="InterPro" id="IPR000792">
    <property type="entry name" value="Tscrpt_reg_LuxR_C"/>
</dbReference>
<evidence type="ECO:0000256" key="2">
    <source>
        <dbReference type="ARBA" id="ARBA00023125"/>
    </source>
</evidence>
<reference evidence="5" key="1">
    <citation type="submission" date="2018-08" db="EMBL/GenBank/DDBJ databases">
        <authorList>
            <person name="Jin W."/>
            <person name="Wang H."/>
            <person name="Yang Y."/>
            <person name="Li M."/>
            <person name="Liu J."/>
        </authorList>
    </citation>
    <scope>NUCLEOTIDE SEQUENCE</scope>
    <source>
        <strain evidence="5">AESS21</strain>
    </source>
</reference>
<dbReference type="GO" id="GO:0003677">
    <property type="term" value="F:DNA binding"/>
    <property type="evidence" value="ECO:0007669"/>
    <property type="project" value="UniProtKB-KW"/>
</dbReference>
<dbReference type="Gene3D" id="1.10.10.10">
    <property type="entry name" value="Winged helix-like DNA-binding domain superfamily/Winged helix DNA-binding domain"/>
    <property type="match status" value="1"/>
</dbReference>
<dbReference type="Pfam" id="PF00196">
    <property type="entry name" value="GerE"/>
    <property type="match status" value="1"/>
</dbReference>